<keyword evidence="4 10" id="KW-0808">Transferase</keyword>
<keyword evidence="2" id="KW-0698">rRNA processing</keyword>
<dbReference type="GO" id="GO:0005739">
    <property type="term" value="C:mitochondrion"/>
    <property type="evidence" value="ECO:0007669"/>
    <property type="project" value="TreeGrafter"/>
</dbReference>
<feature type="domain" description="Ribosomal RNA methyltransferase FtsJ" evidence="9">
    <location>
        <begin position="41"/>
        <end position="87"/>
    </location>
</feature>
<keyword evidence="5 7" id="KW-0949">S-adenosyl-L-methionine</keyword>
<name>A0A1C7M8M7_GRIFR</name>
<evidence type="ECO:0000256" key="2">
    <source>
        <dbReference type="ARBA" id="ARBA00022552"/>
    </source>
</evidence>
<dbReference type="STRING" id="5627.A0A1C7M8M7"/>
<comment type="similarity">
    <text evidence="1">Belongs to the class I-like SAM-binding methyltransferase superfamily. RNA methyltransferase RlmE family.</text>
</comment>
<evidence type="ECO:0000256" key="5">
    <source>
        <dbReference type="ARBA" id="ARBA00022691"/>
    </source>
</evidence>
<organism evidence="10 11">
    <name type="scientific">Grifola frondosa</name>
    <name type="common">Maitake</name>
    <name type="synonym">Polyporus frondosus</name>
    <dbReference type="NCBI Taxonomy" id="5627"/>
    <lineage>
        <taxon>Eukaryota</taxon>
        <taxon>Fungi</taxon>
        <taxon>Dikarya</taxon>
        <taxon>Basidiomycota</taxon>
        <taxon>Agaricomycotina</taxon>
        <taxon>Agaricomycetes</taxon>
        <taxon>Polyporales</taxon>
        <taxon>Grifolaceae</taxon>
        <taxon>Grifola</taxon>
    </lineage>
</organism>
<evidence type="ECO:0000259" key="9">
    <source>
        <dbReference type="Pfam" id="PF01728"/>
    </source>
</evidence>
<dbReference type="PANTHER" id="PTHR10920:SF18">
    <property type="entry name" value="RRNA METHYLTRANSFERASE 2, MITOCHONDRIAL"/>
    <property type="match status" value="1"/>
</dbReference>
<keyword evidence="11" id="KW-1185">Reference proteome</keyword>
<gene>
    <name evidence="10" type="primary">rlmE</name>
    <name evidence="10" type="ORF">A0H81_07034</name>
</gene>
<comment type="caution">
    <text evidence="10">The sequence shown here is derived from an EMBL/GenBank/DDBJ whole genome shotgun (WGS) entry which is preliminary data.</text>
</comment>
<accession>A0A1C7M8M7</accession>
<feature type="domain" description="Ribosomal RNA methyltransferase FtsJ" evidence="9">
    <location>
        <begin position="157"/>
        <end position="302"/>
    </location>
</feature>
<sequence>MSFRATLPSLSHKLPPSSRAWLSRQFRDPYVRARLSYPANYRSRSAFKLIELDQRFKFLQHDDVKTVVDLGAAPGGWSQVVAGKMGWTEQSVAGLAEVMHARAKKKQVEGQARGSFGLKGPEKEPDTGSWSPDVQIDEVDPLRELGLDQDITPPPVGRGTIVAVDLLRIEPIAGVKTLQMDFLSPEADAYINALLPSEPGTEGKADVILSDMAGNFSGNKTADIESSIDICSAVFEFAQRHLRTSKSIGRRQGGVLVLKHFAHPRSVEFRAEKLTPNFGMVHYVKPPASRAGSGEGYWVCTGWKPVTT</sequence>
<evidence type="ECO:0000256" key="7">
    <source>
        <dbReference type="PIRSR" id="PIRSR005461-1"/>
    </source>
</evidence>
<dbReference type="PIRSF" id="PIRSF005461">
    <property type="entry name" value="23S_rRNA_mtase"/>
    <property type="match status" value="1"/>
</dbReference>
<dbReference type="OrthoDB" id="20105at2759"/>
<dbReference type="EMBL" id="LUGG01000007">
    <property type="protein sequence ID" value="OBZ73280.1"/>
    <property type="molecule type" value="Genomic_DNA"/>
</dbReference>
<dbReference type="Proteomes" id="UP000092993">
    <property type="component" value="Unassembled WGS sequence"/>
</dbReference>
<dbReference type="PANTHER" id="PTHR10920">
    <property type="entry name" value="RIBOSOMAL RNA METHYLTRANSFERASE"/>
    <property type="match status" value="1"/>
</dbReference>
<dbReference type="InterPro" id="IPR002877">
    <property type="entry name" value="RNA_MeTrfase_FtsJ_dom"/>
</dbReference>
<dbReference type="InterPro" id="IPR050082">
    <property type="entry name" value="RNA_methyltr_RlmE"/>
</dbReference>
<dbReference type="GO" id="GO:0008650">
    <property type="term" value="F:rRNA (uridine-2'-O-)-methyltransferase activity"/>
    <property type="evidence" value="ECO:0007669"/>
    <property type="project" value="TreeGrafter"/>
</dbReference>
<evidence type="ECO:0000313" key="10">
    <source>
        <dbReference type="EMBL" id="OBZ73280.1"/>
    </source>
</evidence>
<evidence type="ECO:0000313" key="11">
    <source>
        <dbReference type="Proteomes" id="UP000092993"/>
    </source>
</evidence>
<reference evidence="10 11" key="1">
    <citation type="submission" date="2016-03" db="EMBL/GenBank/DDBJ databases">
        <title>Whole genome sequencing of Grifola frondosa 9006-11.</title>
        <authorList>
            <person name="Min B."/>
            <person name="Park H."/>
            <person name="Kim J.-G."/>
            <person name="Cho H."/>
            <person name="Oh Y.-L."/>
            <person name="Kong W.-S."/>
            <person name="Choi I.-G."/>
        </authorList>
    </citation>
    <scope>NUCLEOTIDE SEQUENCE [LARGE SCALE GENOMIC DNA]</scope>
    <source>
        <strain evidence="10 11">9006-11</strain>
    </source>
</reference>
<feature type="region of interest" description="Disordered" evidence="8">
    <location>
        <begin position="106"/>
        <end position="134"/>
    </location>
</feature>
<dbReference type="OMA" id="HRQTDHL"/>
<dbReference type="Pfam" id="PF01728">
    <property type="entry name" value="FtsJ"/>
    <property type="match status" value="2"/>
</dbReference>
<evidence type="ECO:0000256" key="4">
    <source>
        <dbReference type="ARBA" id="ARBA00022679"/>
    </source>
</evidence>
<feature type="active site" description="Proton acceptor" evidence="7">
    <location>
        <position position="259"/>
    </location>
</feature>
<protein>
    <recommendedName>
        <fullName evidence="6">rRNA methyltransferase 2, mitochondrial</fullName>
    </recommendedName>
</protein>
<evidence type="ECO:0000256" key="8">
    <source>
        <dbReference type="SAM" id="MobiDB-lite"/>
    </source>
</evidence>
<dbReference type="InterPro" id="IPR015507">
    <property type="entry name" value="rRNA-MeTfrase_E"/>
</dbReference>
<dbReference type="SUPFAM" id="SSF53335">
    <property type="entry name" value="S-adenosyl-L-methionine-dependent methyltransferases"/>
    <property type="match status" value="2"/>
</dbReference>
<keyword evidence="3 10" id="KW-0489">Methyltransferase</keyword>
<dbReference type="InterPro" id="IPR029063">
    <property type="entry name" value="SAM-dependent_MTases_sf"/>
</dbReference>
<evidence type="ECO:0000256" key="6">
    <source>
        <dbReference type="ARBA" id="ARBA00041184"/>
    </source>
</evidence>
<evidence type="ECO:0000256" key="3">
    <source>
        <dbReference type="ARBA" id="ARBA00022603"/>
    </source>
</evidence>
<evidence type="ECO:0000256" key="1">
    <source>
        <dbReference type="ARBA" id="ARBA00009258"/>
    </source>
</evidence>
<dbReference type="AlphaFoldDB" id="A0A1C7M8M7"/>
<proteinExistence type="inferred from homology"/>
<dbReference type="HAMAP" id="MF_01547">
    <property type="entry name" value="RNA_methyltr_E"/>
    <property type="match status" value="1"/>
</dbReference>
<dbReference type="Gene3D" id="3.40.50.150">
    <property type="entry name" value="Vaccinia Virus protein VP39"/>
    <property type="match status" value="1"/>
</dbReference>